<evidence type="ECO:0000256" key="3">
    <source>
        <dbReference type="ARBA" id="ARBA00022741"/>
    </source>
</evidence>
<protein>
    <submittedName>
        <fullName evidence="6">ABC-2 type transport system ATP-binding protein</fullName>
    </submittedName>
</protein>
<dbReference type="AlphaFoldDB" id="A0A521E7J4"/>
<dbReference type="EMBL" id="FXTB01000008">
    <property type="protein sequence ID" value="SMO79869.1"/>
    <property type="molecule type" value="Genomic_DNA"/>
</dbReference>
<dbReference type="OrthoDB" id="9801987at2"/>
<gene>
    <name evidence="6" type="ORF">SAMN06265379_10811</name>
</gene>
<evidence type="ECO:0000313" key="6">
    <source>
        <dbReference type="EMBL" id="SMO79869.1"/>
    </source>
</evidence>
<evidence type="ECO:0000256" key="4">
    <source>
        <dbReference type="ARBA" id="ARBA00022840"/>
    </source>
</evidence>
<dbReference type="SMART" id="SM00382">
    <property type="entry name" value="AAA"/>
    <property type="match status" value="1"/>
</dbReference>
<comment type="similarity">
    <text evidence="1">Belongs to the ABC transporter superfamily.</text>
</comment>
<keyword evidence="4 6" id="KW-0067">ATP-binding</keyword>
<dbReference type="GO" id="GO:0005524">
    <property type="term" value="F:ATP binding"/>
    <property type="evidence" value="ECO:0007669"/>
    <property type="project" value="UniProtKB-KW"/>
</dbReference>
<dbReference type="SUPFAM" id="SSF52540">
    <property type="entry name" value="P-loop containing nucleoside triphosphate hydrolases"/>
    <property type="match status" value="1"/>
</dbReference>
<dbReference type="Proteomes" id="UP000319040">
    <property type="component" value="Unassembled WGS sequence"/>
</dbReference>
<dbReference type="PROSITE" id="PS50893">
    <property type="entry name" value="ABC_TRANSPORTER_2"/>
    <property type="match status" value="1"/>
</dbReference>
<dbReference type="InterPro" id="IPR025302">
    <property type="entry name" value="DrrA1/2-like_C"/>
</dbReference>
<evidence type="ECO:0000256" key="2">
    <source>
        <dbReference type="ARBA" id="ARBA00022448"/>
    </source>
</evidence>
<dbReference type="Pfam" id="PF00005">
    <property type="entry name" value="ABC_tran"/>
    <property type="match status" value="1"/>
</dbReference>
<accession>A0A521E7J4</accession>
<evidence type="ECO:0000256" key="1">
    <source>
        <dbReference type="ARBA" id="ARBA00005417"/>
    </source>
</evidence>
<dbReference type="RefSeq" id="WP_142534070.1">
    <property type="nucleotide sequence ID" value="NZ_FXTB01000008.1"/>
</dbReference>
<dbReference type="InterPro" id="IPR027417">
    <property type="entry name" value="P-loop_NTPase"/>
</dbReference>
<sequence length="316" mass="34958">MDICVNNITKMYGSQKALDDLSFKVKTGEILGFLGPNGAGKTTTMKAITCYITPNKGDILLGGESVNKSPDKVKSNIGYLPENNPLYLDMPIMDYLTFIGELQGVSKAHIPSQVKKMVQICGLDAEKHKKIGELSKGYRQRVGLAQALIHDPEVLILDEPTTGLDPNQIIEIRALIKEIGKEKTVILSSHILAEVEATCDRVLIINKGKIVADGTPESLRKKAQGKEILRVGVNIKDRNKIYKALSEIKEVEVVSFVEDNDELYEVESHIGKSSAEAIFKMCANKGWYLTQLTPVEKNLEDVFRELTQENKSISAN</sequence>
<name>A0A521E7J4_SACCC</name>
<organism evidence="6 7">
    <name type="scientific">Saccharicrinis carchari</name>
    <dbReference type="NCBI Taxonomy" id="1168039"/>
    <lineage>
        <taxon>Bacteria</taxon>
        <taxon>Pseudomonadati</taxon>
        <taxon>Bacteroidota</taxon>
        <taxon>Bacteroidia</taxon>
        <taxon>Marinilabiliales</taxon>
        <taxon>Marinilabiliaceae</taxon>
        <taxon>Saccharicrinis</taxon>
    </lineage>
</organism>
<dbReference type="InterPro" id="IPR003439">
    <property type="entry name" value="ABC_transporter-like_ATP-bd"/>
</dbReference>
<keyword evidence="7" id="KW-1185">Reference proteome</keyword>
<evidence type="ECO:0000313" key="7">
    <source>
        <dbReference type="Proteomes" id="UP000319040"/>
    </source>
</evidence>
<proteinExistence type="inferred from homology"/>
<keyword evidence="3" id="KW-0547">Nucleotide-binding</keyword>
<reference evidence="6 7" key="1">
    <citation type="submission" date="2017-05" db="EMBL/GenBank/DDBJ databases">
        <authorList>
            <person name="Varghese N."/>
            <person name="Submissions S."/>
        </authorList>
    </citation>
    <scope>NUCLEOTIDE SEQUENCE [LARGE SCALE GENOMIC DNA]</scope>
    <source>
        <strain evidence="6 7">DSM 27040</strain>
    </source>
</reference>
<dbReference type="Pfam" id="PF13732">
    <property type="entry name" value="DrrA1-3_C"/>
    <property type="match status" value="1"/>
</dbReference>
<dbReference type="Gene3D" id="3.40.50.300">
    <property type="entry name" value="P-loop containing nucleotide triphosphate hydrolases"/>
    <property type="match status" value="1"/>
</dbReference>
<feature type="domain" description="ABC transporter" evidence="5">
    <location>
        <begin position="3"/>
        <end position="232"/>
    </location>
</feature>
<dbReference type="PANTHER" id="PTHR43335">
    <property type="entry name" value="ABC TRANSPORTER, ATP-BINDING PROTEIN"/>
    <property type="match status" value="1"/>
</dbReference>
<dbReference type="GO" id="GO:0016887">
    <property type="term" value="F:ATP hydrolysis activity"/>
    <property type="evidence" value="ECO:0007669"/>
    <property type="project" value="InterPro"/>
</dbReference>
<dbReference type="CDD" id="cd03230">
    <property type="entry name" value="ABC_DR_subfamily_A"/>
    <property type="match status" value="1"/>
</dbReference>
<keyword evidence="2" id="KW-0813">Transport</keyword>
<evidence type="ECO:0000259" key="5">
    <source>
        <dbReference type="PROSITE" id="PS50893"/>
    </source>
</evidence>
<dbReference type="InterPro" id="IPR003593">
    <property type="entry name" value="AAA+_ATPase"/>
</dbReference>